<evidence type="ECO:0000313" key="4">
    <source>
        <dbReference type="EMBL" id="RIY02125.1"/>
    </source>
</evidence>
<evidence type="ECO:0000256" key="1">
    <source>
        <dbReference type="ARBA" id="ARBA00022741"/>
    </source>
</evidence>
<dbReference type="SMART" id="SM00382">
    <property type="entry name" value="AAA"/>
    <property type="match status" value="1"/>
</dbReference>
<evidence type="ECO:0000313" key="5">
    <source>
        <dbReference type="Proteomes" id="UP000265750"/>
    </source>
</evidence>
<evidence type="ECO:0000259" key="3">
    <source>
        <dbReference type="PROSITE" id="PS50893"/>
    </source>
</evidence>
<dbReference type="OrthoDB" id="9802264at2"/>
<name>A0A3A1WNM9_9HYPH</name>
<comment type="caution">
    <text evidence="4">The sequence shown here is derived from an EMBL/GenBank/DDBJ whole genome shotgun (WGS) entry which is preliminary data.</text>
</comment>
<reference evidence="5" key="1">
    <citation type="submission" date="2018-09" db="EMBL/GenBank/DDBJ databases">
        <authorList>
            <person name="Tuo L."/>
        </authorList>
    </citation>
    <scope>NUCLEOTIDE SEQUENCE [LARGE SCALE GENOMIC DNA]</scope>
    <source>
        <strain evidence="5">M2BS4Y-1</strain>
    </source>
</reference>
<keyword evidence="1" id="KW-0547">Nucleotide-binding</keyword>
<dbReference type="InterPro" id="IPR027417">
    <property type="entry name" value="P-loop_NTPase"/>
</dbReference>
<dbReference type="InterPro" id="IPR051921">
    <property type="entry name" value="ABC_osmolyte_uptake_ATP-bind"/>
</dbReference>
<dbReference type="RefSeq" id="WP_119539262.1">
    <property type="nucleotide sequence ID" value="NZ_QYRN01000003.1"/>
</dbReference>
<dbReference type="AlphaFoldDB" id="A0A3A1WNM9"/>
<dbReference type="PANTHER" id="PTHR43869">
    <property type="entry name" value="GLYCINE BETAINE/PROLINE BETAINE TRANSPORT SYSTEM ATP-BINDING PROTEIN PROV"/>
    <property type="match status" value="1"/>
</dbReference>
<dbReference type="Gene3D" id="3.40.50.300">
    <property type="entry name" value="P-loop containing nucleotide triphosphate hydrolases"/>
    <property type="match status" value="1"/>
</dbReference>
<dbReference type="GO" id="GO:0016887">
    <property type="term" value="F:ATP hydrolysis activity"/>
    <property type="evidence" value="ECO:0007669"/>
    <property type="project" value="InterPro"/>
</dbReference>
<dbReference type="PROSITE" id="PS50893">
    <property type="entry name" value="ABC_TRANSPORTER_2"/>
    <property type="match status" value="1"/>
</dbReference>
<protein>
    <submittedName>
        <fullName evidence="4">ATP-binding cassette domain-containing protein</fullName>
    </submittedName>
</protein>
<feature type="domain" description="ABC transporter" evidence="3">
    <location>
        <begin position="22"/>
        <end position="269"/>
    </location>
</feature>
<keyword evidence="5" id="KW-1185">Reference proteome</keyword>
<dbReference type="EMBL" id="QYRN01000003">
    <property type="protein sequence ID" value="RIY02125.1"/>
    <property type="molecule type" value="Genomic_DNA"/>
</dbReference>
<dbReference type="GO" id="GO:0005524">
    <property type="term" value="F:ATP binding"/>
    <property type="evidence" value="ECO:0007669"/>
    <property type="project" value="UniProtKB-KW"/>
</dbReference>
<dbReference type="PANTHER" id="PTHR43869:SF1">
    <property type="entry name" value="GLYCINE BETAINE_PROLINE BETAINE TRANSPORT SYSTEM ATP-BINDING PROTEIN PROV"/>
    <property type="match status" value="1"/>
</dbReference>
<organism evidence="4 5">
    <name type="scientific">Aureimonas flava</name>
    <dbReference type="NCBI Taxonomy" id="2320271"/>
    <lineage>
        <taxon>Bacteria</taxon>
        <taxon>Pseudomonadati</taxon>
        <taxon>Pseudomonadota</taxon>
        <taxon>Alphaproteobacteria</taxon>
        <taxon>Hyphomicrobiales</taxon>
        <taxon>Aurantimonadaceae</taxon>
        <taxon>Aureimonas</taxon>
    </lineage>
</organism>
<keyword evidence="2 4" id="KW-0067">ATP-binding</keyword>
<dbReference type="Pfam" id="PF00005">
    <property type="entry name" value="ABC_tran"/>
    <property type="match status" value="1"/>
</dbReference>
<evidence type="ECO:0000256" key="2">
    <source>
        <dbReference type="ARBA" id="ARBA00022840"/>
    </source>
</evidence>
<proteinExistence type="predicted"/>
<gene>
    <name evidence="4" type="ORF">D3218_07470</name>
</gene>
<accession>A0A3A1WNM9</accession>
<dbReference type="Proteomes" id="UP000265750">
    <property type="component" value="Unassembled WGS sequence"/>
</dbReference>
<dbReference type="SUPFAM" id="SSF52540">
    <property type="entry name" value="P-loop containing nucleoside triphosphate hydrolases"/>
    <property type="match status" value="1"/>
</dbReference>
<dbReference type="InterPro" id="IPR003439">
    <property type="entry name" value="ABC_transporter-like_ATP-bd"/>
</dbReference>
<dbReference type="InterPro" id="IPR003593">
    <property type="entry name" value="AAA+_ATPase"/>
</dbReference>
<sequence>MTPQISIRRLAVVHGRHPGAALRRADAGESHHAIRVSGEGAVALIDVDLDIASGEILVLLGGSGSGKSSLVAALAGAAPIARGSASFLTGRGAFELATATPKHLRRHAEATVAHRSSPVRLAPRRTVAAAVEAALAALGTPRRDRAPRAVLELANAGLRDAAGAPVEALGPGLRSHLQLLVAALGPEPVLLLDGALDTPDAWRDPSLVAALRRLRERTGKTVILTSCDPAEAMRVGDRIAVLDNGRLVQAGPPRELVLQPATDHVAALLSELNPVGFLLAEDVMAPITPADEAAGFAGLVQTGTRLVEVLPTLRRGDVVVAERGRLLGKIDAHRLWSLFA</sequence>